<evidence type="ECO:0008006" key="4">
    <source>
        <dbReference type="Google" id="ProtNLM"/>
    </source>
</evidence>
<dbReference type="EMBL" id="JADDOJ010000105">
    <property type="protein sequence ID" value="MBE7942515.1"/>
    <property type="molecule type" value="Genomic_DNA"/>
</dbReference>
<feature type="transmembrane region" description="Helical" evidence="1">
    <location>
        <begin position="127"/>
        <end position="146"/>
    </location>
</feature>
<reference evidence="2 3" key="1">
    <citation type="submission" date="2020-10" db="EMBL/GenBank/DDBJ databases">
        <title>Draft genome of Ramlibacter aquaticus LMG 30558.</title>
        <authorList>
            <person name="Props R."/>
        </authorList>
    </citation>
    <scope>NUCLEOTIDE SEQUENCE [LARGE SCALE GENOMIC DNA]</scope>
    <source>
        <strain evidence="2 3">LMG 30558</strain>
    </source>
</reference>
<evidence type="ECO:0000313" key="2">
    <source>
        <dbReference type="EMBL" id="MBE7942515.1"/>
    </source>
</evidence>
<feature type="transmembrane region" description="Helical" evidence="1">
    <location>
        <begin position="56"/>
        <end position="78"/>
    </location>
</feature>
<dbReference type="Pfam" id="PF19853">
    <property type="entry name" value="DUF6328"/>
    <property type="match status" value="1"/>
</dbReference>
<keyword evidence="1" id="KW-0812">Transmembrane</keyword>
<feature type="transmembrane region" description="Helical" evidence="1">
    <location>
        <begin position="98"/>
        <end position="121"/>
    </location>
</feature>
<keyword evidence="1" id="KW-1133">Transmembrane helix</keyword>
<feature type="transmembrane region" description="Helical" evidence="1">
    <location>
        <begin position="25"/>
        <end position="44"/>
    </location>
</feature>
<organism evidence="2 3">
    <name type="scientific">Ramlibacter aquaticus</name>
    <dbReference type="NCBI Taxonomy" id="2780094"/>
    <lineage>
        <taxon>Bacteria</taxon>
        <taxon>Pseudomonadati</taxon>
        <taxon>Pseudomonadota</taxon>
        <taxon>Betaproteobacteria</taxon>
        <taxon>Burkholderiales</taxon>
        <taxon>Comamonadaceae</taxon>
        <taxon>Ramlibacter</taxon>
    </lineage>
</organism>
<dbReference type="Proteomes" id="UP000715965">
    <property type="component" value="Unassembled WGS sequence"/>
</dbReference>
<accession>A0ABR9SJR2</accession>
<name>A0ABR9SJR2_9BURK</name>
<evidence type="ECO:0000256" key="1">
    <source>
        <dbReference type="SAM" id="Phobius"/>
    </source>
</evidence>
<keyword evidence="3" id="KW-1185">Reference proteome</keyword>
<dbReference type="InterPro" id="IPR046291">
    <property type="entry name" value="DUF6328"/>
</dbReference>
<evidence type="ECO:0000313" key="3">
    <source>
        <dbReference type="Proteomes" id="UP000715965"/>
    </source>
</evidence>
<proteinExistence type="predicted"/>
<protein>
    <recommendedName>
        <fullName evidence="4">Sodium:proton antiporter</fullName>
    </recommendedName>
</protein>
<gene>
    <name evidence="2" type="ORF">IM725_18260</name>
</gene>
<comment type="caution">
    <text evidence="2">The sequence shown here is derived from an EMBL/GenBank/DDBJ whole genome shotgun (WGS) entry which is preliminary data.</text>
</comment>
<keyword evidence="1" id="KW-0472">Membrane</keyword>
<dbReference type="RefSeq" id="WP_193782066.1">
    <property type="nucleotide sequence ID" value="NZ_JADDOJ010000105.1"/>
</dbReference>
<sequence>MAQDAQSQPVALKDAVGFALEEARMVLPGIQALFGFQLIAVFSQRFDEVFDGWHQGLHLAALALVALACGLAMTPAAYHRQVERGRVSQRLLDRASAFIGWALLPLMLAISIDLGLVGYAITGSDGVALALGLCSAAVLSACWLVFPRVAKRRQG</sequence>